<sequence length="556" mass="62547">MTDPASLIIGAIPLAALFTTCIDGFAYIRAGQNLERDLQIILVKLDIEKARLLSWGNAVGIVRGIHDGRHSALNDQSTEARVRSILESVRVLLTDSQTLEKKYALQEIPEPSQTVATGGTQRFDVVSRASTFWRSYNRFRSRFGTAQDRARVGIAKRTTWAVHDRERFREFVADLHELIDGLEDVAPDAFAAAERVVEDDVGSLRLSSLRLVGDALGGDVRYQALADVISEATQATEDGRTGQWLDDQSDSEVAQPEAAQETTQNDRPMAFRVDAQCFMMFTPQCESERTNTRPCIQTRRPFLSYFEGKSILAVHAKSWHPGYRIGSRIVLEEACGLDSMTLAKLRLGLQRRSLGMTDAESETSSAPTDDSPYYIADVFIYCPPCTRLVDTAVDVCNSLPDPLLLRRLIRIDERLPCTCLDRALALEALQAILEQIQHVESNTQLGASYLRYSRAEYVDRDFLEERIMALEEELSAALPATPDENMRRILANHRYTDNLGGLVILGEHQNLGPLAQLPAFPKKARVVRENEIWVFFYDWNEWKRDRIGTFTTKGQN</sequence>
<protein>
    <recommendedName>
        <fullName evidence="3">Prion-inhibition and propagation HeLo domain-containing protein</fullName>
    </recommendedName>
</protein>
<dbReference type="OMA" id="IWGEKHG"/>
<dbReference type="EnsemblFungi" id="MAPG_01208T0">
    <property type="protein sequence ID" value="MAPG_01208T0"/>
    <property type="gene ID" value="MAPG_01208"/>
</dbReference>
<dbReference type="PANTHER" id="PTHR37542">
    <property type="entry name" value="HELO DOMAIN-CONTAINING PROTEIN-RELATED"/>
    <property type="match status" value="1"/>
</dbReference>
<keyword evidence="2" id="KW-1133">Transmembrane helix</keyword>
<dbReference type="eggNOG" id="ENOG502SHSC">
    <property type="taxonomic scope" value="Eukaryota"/>
</dbReference>
<feature type="region of interest" description="Disordered" evidence="1">
    <location>
        <begin position="236"/>
        <end position="266"/>
    </location>
</feature>
<reference evidence="6" key="1">
    <citation type="submission" date="2010-05" db="EMBL/GenBank/DDBJ databases">
        <title>The genome sequence of Magnaporthe poae strain ATCC 64411.</title>
        <authorList>
            <person name="Ma L.-J."/>
            <person name="Dead R."/>
            <person name="Young S."/>
            <person name="Zeng Q."/>
            <person name="Koehrsen M."/>
            <person name="Alvarado L."/>
            <person name="Berlin A."/>
            <person name="Chapman S.B."/>
            <person name="Chen Z."/>
            <person name="Freedman E."/>
            <person name="Gellesch M."/>
            <person name="Goldberg J."/>
            <person name="Griggs A."/>
            <person name="Gujja S."/>
            <person name="Heilman E.R."/>
            <person name="Heiman D."/>
            <person name="Hepburn T."/>
            <person name="Howarth C."/>
            <person name="Jen D."/>
            <person name="Larson L."/>
            <person name="Mehta T."/>
            <person name="Neiman D."/>
            <person name="Pearson M."/>
            <person name="Roberts A."/>
            <person name="Saif S."/>
            <person name="Shea T."/>
            <person name="Shenoy N."/>
            <person name="Sisk P."/>
            <person name="Stolte C."/>
            <person name="Sykes S."/>
            <person name="Walk T."/>
            <person name="White J."/>
            <person name="Yandava C."/>
            <person name="Haas B."/>
            <person name="Nusbaum C."/>
            <person name="Birren B."/>
        </authorList>
    </citation>
    <scope>NUCLEOTIDE SEQUENCE [LARGE SCALE GENOMIC DNA]</scope>
    <source>
        <strain evidence="6">ATCC 64411 / 73-15</strain>
    </source>
</reference>
<dbReference type="EMBL" id="ADBL01000283">
    <property type="status" value="NOT_ANNOTATED_CDS"/>
    <property type="molecule type" value="Genomic_DNA"/>
</dbReference>
<dbReference type="AlphaFoldDB" id="A0A0C4DN34"/>
<dbReference type="OrthoDB" id="20872at2759"/>
<evidence type="ECO:0000313" key="4">
    <source>
        <dbReference type="EMBL" id="KLU82131.1"/>
    </source>
</evidence>
<dbReference type="PANTHER" id="PTHR37542:SF3">
    <property type="entry name" value="PRION-INHIBITION AND PROPAGATION HELO DOMAIN-CONTAINING PROTEIN"/>
    <property type="match status" value="1"/>
</dbReference>
<evidence type="ECO:0000259" key="3">
    <source>
        <dbReference type="Pfam" id="PF14479"/>
    </source>
</evidence>
<dbReference type="InterPro" id="IPR038305">
    <property type="entry name" value="HeLo_sf"/>
</dbReference>
<feature type="transmembrane region" description="Helical" evidence="2">
    <location>
        <begin position="6"/>
        <end position="28"/>
    </location>
</feature>
<dbReference type="InterPro" id="IPR029498">
    <property type="entry name" value="HeLo_dom"/>
</dbReference>
<evidence type="ECO:0000256" key="1">
    <source>
        <dbReference type="SAM" id="MobiDB-lite"/>
    </source>
</evidence>
<proteinExistence type="predicted"/>
<keyword evidence="2" id="KW-0812">Transmembrane</keyword>
<evidence type="ECO:0000256" key="2">
    <source>
        <dbReference type="SAM" id="Phobius"/>
    </source>
</evidence>
<reference evidence="5" key="5">
    <citation type="submission" date="2015-06" db="UniProtKB">
        <authorList>
            <consortium name="EnsemblFungi"/>
        </authorList>
    </citation>
    <scope>IDENTIFICATION</scope>
    <source>
        <strain evidence="5">ATCC 64411</strain>
    </source>
</reference>
<dbReference type="EMBL" id="GL876966">
    <property type="protein sequence ID" value="KLU82131.1"/>
    <property type="molecule type" value="Genomic_DNA"/>
</dbReference>
<accession>A0A0C4DN34</accession>
<keyword evidence="6" id="KW-1185">Reference proteome</keyword>
<dbReference type="STRING" id="644358.A0A0C4DN34"/>
<dbReference type="Pfam" id="PF14479">
    <property type="entry name" value="HeLo"/>
    <property type="match status" value="1"/>
</dbReference>
<organism evidence="5 6">
    <name type="scientific">Magnaporthiopsis poae (strain ATCC 64411 / 73-15)</name>
    <name type="common">Kentucky bluegrass fungus</name>
    <name type="synonym">Magnaporthe poae</name>
    <dbReference type="NCBI Taxonomy" id="644358"/>
    <lineage>
        <taxon>Eukaryota</taxon>
        <taxon>Fungi</taxon>
        <taxon>Dikarya</taxon>
        <taxon>Ascomycota</taxon>
        <taxon>Pezizomycotina</taxon>
        <taxon>Sordariomycetes</taxon>
        <taxon>Sordariomycetidae</taxon>
        <taxon>Magnaporthales</taxon>
        <taxon>Magnaporthaceae</taxon>
        <taxon>Magnaporthiopsis</taxon>
    </lineage>
</organism>
<dbReference type="Gene3D" id="1.20.120.1020">
    <property type="entry name" value="Prion-inhibition and propagation, HeLo domain"/>
    <property type="match status" value="1"/>
</dbReference>
<evidence type="ECO:0000313" key="6">
    <source>
        <dbReference type="Proteomes" id="UP000011715"/>
    </source>
</evidence>
<reference evidence="5" key="4">
    <citation type="journal article" date="2015" name="G3 (Bethesda)">
        <title>Genome sequences of three phytopathogenic species of the Magnaporthaceae family of fungi.</title>
        <authorList>
            <person name="Okagaki L.H."/>
            <person name="Nunes C.C."/>
            <person name="Sailsbery J."/>
            <person name="Clay B."/>
            <person name="Brown D."/>
            <person name="John T."/>
            <person name="Oh Y."/>
            <person name="Young N."/>
            <person name="Fitzgerald M."/>
            <person name="Haas B.J."/>
            <person name="Zeng Q."/>
            <person name="Young S."/>
            <person name="Adiconis X."/>
            <person name="Fan L."/>
            <person name="Levin J.Z."/>
            <person name="Mitchell T.K."/>
            <person name="Okubara P.A."/>
            <person name="Farman M.L."/>
            <person name="Kohn L.M."/>
            <person name="Birren B."/>
            <person name="Ma L.-J."/>
            <person name="Dean R.A."/>
        </authorList>
    </citation>
    <scope>NUCLEOTIDE SEQUENCE</scope>
    <source>
        <strain evidence="5">ATCC 64411 / 73-15</strain>
    </source>
</reference>
<reference evidence="4" key="2">
    <citation type="submission" date="2010-05" db="EMBL/GenBank/DDBJ databases">
        <title>The Genome Sequence of Magnaporthe poae strain ATCC 64411.</title>
        <authorList>
            <consortium name="The Broad Institute Genome Sequencing Platform"/>
            <consortium name="Broad Institute Genome Sequencing Center for Infectious Disease"/>
            <person name="Ma L.-J."/>
            <person name="Dead R."/>
            <person name="Young S."/>
            <person name="Zeng Q."/>
            <person name="Koehrsen M."/>
            <person name="Alvarado L."/>
            <person name="Berlin A."/>
            <person name="Chapman S.B."/>
            <person name="Chen Z."/>
            <person name="Freedman E."/>
            <person name="Gellesch M."/>
            <person name="Goldberg J."/>
            <person name="Griggs A."/>
            <person name="Gujja S."/>
            <person name="Heilman E.R."/>
            <person name="Heiman D."/>
            <person name="Hepburn T."/>
            <person name="Howarth C."/>
            <person name="Jen D."/>
            <person name="Larson L."/>
            <person name="Mehta T."/>
            <person name="Neiman D."/>
            <person name="Pearson M."/>
            <person name="Roberts A."/>
            <person name="Saif S."/>
            <person name="Shea T."/>
            <person name="Shenoy N."/>
            <person name="Sisk P."/>
            <person name="Stolte C."/>
            <person name="Sykes S."/>
            <person name="Walk T."/>
            <person name="White J."/>
            <person name="Yandava C."/>
            <person name="Haas B."/>
            <person name="Nusbaum C."/>
            <person name="Birren B."/>
        </authorList>
    </citation>
    <scope>NUCLEOTIDE SEQUENCE</scope>
    <source>
        <strain evidence="4">ATCC 64411</strain>
    </source>
</reference>
<keyword evidence="2" id="KW-0472">Membrane</keyword>
<dbReference type="VEuPathDB" id="FungiDB:MAPG_01208"/>
<dbReference type="Proteomes" id="UP000011715">
    <property type="component" value="Unassembled WGS sequence"/>
</dbReference>
<gene>
    <name evidence="4" type="ORF">MAPG_01208</name>
</gene>
<evidence type="ECO:0000313" key="5">
    <source>
        <dbReference type="EnsemblFungi" id="MAPG_01208T0"/>
    </source>
</evidence>
<feature type="domain" description="Prion-inhibition and propagation HeLo" evidence="3">
    <location>
        <begin position="7"/>
        <end position="210"/>
    </location>
</feature>
<name>A0A0C4DN34_MAGP6</name>
<reference evidence="4" key="3">
    <citation type="submission" date="2011-03" db="EMBL/GenBank/DDBJ databases">
        <title>Annotation of Magnaporthe poae ATCC 64411.</title>
        <authorList>
            <person name="Ma L.-J."/>
            <person name="Dead R."/>
            <person name="Young S.K."/>
            <person name="Zeng Q."/>
            <person name="Gargeya S."/>
            <person name="Fitzgerald M."/>
            <person name="Haas B."/>
            <person name="Abouelleil A."/>
            <person name="Alvarado L."/>
            <person name="Arachchi H.M."/>
            <person name="Berlin A."/>
            <person name="Brown A."/>
            <person name="Chapman S.B."/>
            <person name="Chen Z."/>
            <person name="Dunbar C."/>
            <person name="Freedman E."/>
            <person name="Gearin G."/>
            <person name="Gellesch M."/>
            <person name="Goldberg J."/>
            <person name="Griggs A."/>
            <person name="Gujja S."/>
            <person name="Heiman D."/>
            <person name="Howarth C."/>
            <person name="Larson L."/>
            <person name="Lui A."/>
            <person name="MacDonald P.J.P."/>
            <person name="Mehta T."/>
            <person name="Montmayeur A."/>
            <person name="Murphy C."/>
            <person name="Neiman D."/>
            <person name="Pearson M."/>
            <person name="Priest M."/>
            <person name="Roberts A."/>
            <person name="Saif S."/>
            <person name="Shea T."/>
            <person name="Shenoy N."/>
            <person name="Sisk P."/>
            <person name="Stolte C."/>
            <person name="Sykes S."/>
            <person name="Yandava C."/>
            <person name="Wortman J."/>
            <person name="Nusbaum C."/>
            <person name="Birren B."/>
        </authorList>
    </citation>
    <scope>NUCLEOTIDE SEQUENCE</scope>
    <source>
        <strain evidence="4">ATCC 64411</strain>
    </source>
</reference>